<evidence type="ECO:0000313" key="1">
    <source>
        <dbReference type="EMBL" id="GFS74506.1"/>
    </source>
</evidence>
<dbReference type="EMBL" id="BMAW01040381">
    <property type="protein sequence ID" value="GFU59477.1"/>
    <property type="molecule type" value="Genomic_DNA"/>
</dbReference>
<comment type="caution">
    <text evidence="2">The sequence shown here is derived from an EMBL/GenBank/DDBJ whole genome shotgun (WGS) entry which is preliminary data.</text>
</comment>
<name>A0A8X6QZ73_NEPPI</name>
<protein>
    <submittedName>
        <fullName evidence="2">Uncharacterized protein</fullName>
    </submittedName>
</protein>
<keyword evidence="3" id="KW-1185">Reference proteome</keyword>
<gene>
    <name evidence="2" type="ORF">NPIL_366861</name>
    <name evidence="1" type="ORF">NPIL_553371</name>
</gene>
<accession>A0A8X6QZ73</accession>
<evidence type="ECO:0000313" key="3">
    <source>
        <dbReference type="Proteomes" id="UP000887013"/>
    </source>
</evidence>
<sequence>MTNNKRITVYVQLLMRSARYIGPPIWTAITCRTASNSITYLQTYFPATGRLGGEWLNSQGWAQAKCKKLMNDFVCGLINGNGRAAVQLYQERFPIRCLPNHQI</sequence>
<proteinExistence type="predicted"/>
<reference evidence="2" key="1">
    <citation type="submission" date="2020-08" db="EMBL/GenBank/DDBJ databases">
        <title>Multicomponent nature underlies the extraordinary mechanical properties of spider dragline silk.</title>
        <authorList>
            <person name="Kono N."/>
            <person name="Nakamura H."/>
            <person name="Mori M."/>
            <person name="Yoshida Y."/>
            <person name="Ohtoshi R."/>
            <person name="Malay A.D."/>
            <person name="Moran D.A.P."/>
            <person name="Tomita M."/>
            <person name="Numata K."/>
            <person name="Arakawa K."/>
        </authorList>
    </citation>
    <scope>NUCLEOTIDE SEQUENCE</scope>
</reference>
<dbReference type="AlphaFoldDB" id="A0A8X6QZ73"/>
<dbReference type="Proteomes" id="UP000887013">
    <property type="component" value="Unassembled WGS sequence"/>
</dbReference>
<dbReference type="EMBL" id="BMAW01050271">
    <property type="protein sequence ID" value="GFS74506.1"/>
    <property type="molecule type" value="Genomic_DNA"/>
</dbReference>
<organism evidence="2 3">
    <name type="scientific">Nephila pilipes</name>
    <name type="common">Giant wood spider</name>
    <name type="synonym">Nephila maculata</name>
    <dbReference type="NCBI Taxonomy" id="299642"/>
    <lineage>
        <taxon>Eukaryota</taxon>
        <taxon>Metazoa</taxon>
        <taxon>Ecdysozoa</taxon>
        <taxon>Arthropoda</taxon>
        <taxon>Chelicerata</taxon>
        <taxon>Arachnida</taxon>
        <taxon>Araneae</taxon>
        <taxon>Araneomorphae</taxon>
        <taxon>Entelegynae</taxon>
        <taxon>Araneoidea</taxon>
        <taxon>Nephilidae</taxon>
        <taxon>Nephila</taxon>
    </lineage>
</organism>
<evidence type="ECO:0000313" key="2">
    <source>
        <dbReference type="EMBL" id="GFU59477.1"/>
    </source>
</evidence>